<name>A0A5M3Z2D1_ASPTE</name>
<evidence type="ECO:0000256" key="1">
    <source>
        <dbReference type="ARBA" id="ARBA00012513"/>
    </source>
</evidence>
<accession>A0A5M3Z2D1</accession>
<dbReference type="Proteomes" id="UP000452235">
    <property type="component" value="Unassembled WGS sequence"/>
</dbReference>
<evidence type="ECO:0000256" key="3">
    <source>
        <dbReference type="ARBA" id="ARBA00022679"/>
    </source>
</evidence>
<sequence>MDPIDNRAMLPINEPIKEERTPYYDPARFYPARLGDVLNGHYQLATKLGYGSSSTVWLARDLHQWRWLRERYVAVKINASIRHSRTNASQAELDILKHISEANPHHKGRGFVRCPLDSFTVQHGSARHLSLVFEPLREPLWLYCERFTNDVIPADIFKILLQMILQELDYLHSECHVIHTDLKPDNIIIKIEDPSILEESARDEQEQPLPQKVYPDGRTIYLSRNNFGISDKATGIIQITDFDLSVRGDQPNKGCIQAEIYRAPEVILDVGYSYNADIWSLGVMLWDVLEGRKLFKEVDPVQIEEYDELGHLAHISALLGPPPKDLLDRGARTERFFELDGTFKGPSVDPAIFNFDNVISKIDGEEKRMFIEFVKRMLKWRPEERSTAKELLQDPWLYTDFDD</sequence>
<dbReference type="Gene3D" id="3.30.200.20">
    <property type="entry name" value="Phosphorylase Kinase, domain 1"/>
    <property type="match status" value="1"/>
</dbReference>
<dbReference type="GO" id="GO:0004674">
    <property type="term" value="F:protein serine/threonine kinase activity"/>
    <property type="evidence" value="ECO:0007669"/>
    <property type="project" value="UniProtKB-KW"/>
</dbReference>
<dbReference type="GO" id="GO:0005524">
    <property type="term" value="F:ATP binding"/>
    <property type="evidence" value="ECO:0007669"/>
    <property type="project" value="UniProtKB-UniRule"/>
</dbReference>
<dbReference type="Pfam" id="PF00069">
    <property type="entry name" value="Pkinase"/>
    <property type="match status" value="1"/>
</dbReference>
<proteinExistence type="inferred from homology"/>
<keyword evidence="12" id="KW-1185">Reference proteome</keyword>
<evidence type="ECO:0000256" key="4">
    <source>
        <dbReference type="ARBA" id="ARBA00022741"/>
    </source>
</evidence>
<comment type="catalytic activity">
    <reaction evidence="8">
        <text>L-seryl-[protein] + ATP = O-phospho-L-seryl-[protein] + ADP + H(+)</text>
        <dbReference type="Rhea" id="RHEA:17989"/>
        <dbReference type="Rhea" id="RHEA-COMP:9863"/>
        <dbReference type="Rhea" id="RHEA-COMP:11604"/>
        <dbReference type="ChEBI" id="CHEBI:15378"/>
        <dbReference type="ChEBI" id="CHEBI:29999"/>
        <dbReference type="ChEBI" id="CHEBI:30616"/>
        <dbReference type="ChEBI" id="CHEBI:83421"/>
        <dbReference type="ChEBI" id="CHEBI:456216"/>
        <dbReference type="EC" id="2.7.11.1"/>
    </reaction>
</comment>
<dbReference type="PROSITE" id="PS50011">
    <property type="entry name" value="PROTEIN_KINASE_DOM"/>
    <property type="match status" value="1"/>
</dbReference>
<dbReference type="InterPro" id="IPR011009">
    <property type="entry name" value="Kinase-like_dom_sf"/>
</dbReference>
<dbReference type="SUPFAM" id="SSF56112">
    <property type="entry name" value="Protein kinase-like (PK-like)"/>
    <property type="match status" value="1"/>
</dbReference>
<comment type="caution">
    <text evidence="11">The sequence shown here is derived from an EMBL/GenBank/DDBJ whole genome shotgun (WGS) entry which is preliminary data.</text>
</comment>
<keyword evidence="6 9" id="KW-0067">ATP-binding</keyword>
<comment type="similarity">
    <text evidence="9">Belongs to the protein kinase superfamily.</text>
</comment>
<organism evidence="11 12">
    <name type="scientific">Aspergillus terreus</name>
    <dbReference type="NCBI Taxonomy" id="33178"/>
    <lineage>
        <taxon>Eukaryota</taxon>
        <taxon>Fungi</taxon>
        <taxon>Dikarya</taxon>
        <taxon>Ascomycota</taxon>
        <taxon>Pezizomycotina</taxon>
        <taxon>Eurotiomycetes</taxon>
        <taxon>Eurotiomycetidae</taxon>
        <taxon>Eurotiales</taxon>
        <taxon>Aspergillaceae</taxon>
        <taxon>Aspergillus</taxon>
        <taxon>Aspergillus subgen. Circumdati</taxon>
    </lineage>
</organism>
<dbReference type="PANTHER" id="PTHR47634:SF9">
    <property type="entry name" value="PROTEIN KINASE DOMAIN-CONTAINING PROTEIN-RELATED"/>
    <property type="match status" value="1"/>
</dbReference>
<dbReference type="AlphaFoldDB" id="A0A5M3Z2D1"/>
<dbReference type="OrthoDB" id="5979581at2759"/>
<comment type="catalytic activity">
    <reaction evidence="7">
        <text>L-threonyl-[protein] + ATP = O-phospho-L-threonyl-[protein] + ADP + H(+)</text>
        <dbReference type="Rhea" id="RHEA:46608"/>
        <dbReference type="Rhea" id="RHEA-COMP:11060"/>
        <dbReference type="Rhea" id="RHEA-COMP:11605"/>
        <dbReference type="ChEBI" id="CHEBI:15378"/>
        <dbReference type="ChEBI" id="CHEBI:30013"/>
        <dbReference type="ChEBI" id="CHEBI:30616"/>
        <dbReference type="ChEBI" id="CHEBI:61977"/>
        <dbReference type="ChEBI" id="CHEBI:456216"/>
        <dbReference type="EC" id="2.7.11.1"/>
    </reaction>
</comment>
<dbReference type="InterPro" id="IPR017441">
    <property type="entry name" value="Protein_kinase_ATP_BS"/>
</dbReference>
<dbReference type="VEuPathDB" id="FungiDB:ATEG_10344"/>
<dbReference type="Gene3D" id="1.10.510.10">
    <property type="entry name" value="Transferase(Phosphotransferase) domain 1"/>
    <property type="match status" value="1"/>
</dbReference>
<dbReference type="SMART" id="SM00220">
    <property type="entry name" value="S_TKc"/>
    <property type="match status" value="1"/>
</dbReference>
<dbReference type="GO" id="GO:0050684">
    <property type="term" value="P:regulation of mRNA processing"/>
    <property type="evidence" value="ECO:0007669"/>
    <property type="project" value="TreeGrafter"/>
</dbReference>
<dbReference type="GO" id="GO:0000245">
    <property type="term" value="P:spliceosomal complex assembly"/>
    <property type="evidence" value="ECO:0007669"/>
    <property type="project" value="TreeGrafter"/>
</dbReference>
<reference evidence="11 12" key="1">
    <citation type="submission" date="2020-01" db="EMBL/GenBank/DDBJ databases">
        <title>Aspergillus terreus IFO 6365 whole genome shotgun sequence.</title>
        <authorList>
            <person name="Kanamasa S."/>
            <person name="Takahashi H."/>
        </authorList>
    </citation>
    <scope>NUCLEOTIDE SEQUENCE [LARGE SCALE GENOMIC DNA]</scope>
    <source>
        <strain evidence="11 12">IFO 6365</strain>
    </source>
</reference>
<keyword evidence="5 11" id="KW-0418">Kinase</keyword>
<protein>
    <recommendedName>
        <fullName evidence="1">non-specific serine/threonine protein kinase</fullName>
        <ecNumber evidence="1">2.7.11.1</ecNumber>
    </recommendedName>
</protein>
<dbReference type="EC" id="2.7.11.1" evidence="1"/>
<dbReference type="PANTHER" id="PTHR47634">
    <property type="entry name" value="PROTEIN KINASE DOMAIN-CONTAINING PROTEIN-RELATED"/>
    <property type="match status" value="1"/>
</dbReference>
<dbReference type="InterPro" id="IPR051334">
    <property type="entry name" value="SRPK"/>
</dbReference>
<evidence type="ECO:0000259" key="10">
    <source>
        <dbReference type="PROSITE" id="PS50011"/>
    </source>
</evidence>
<dbReference type="EMBL" id="BLJY01000006">
    <property type="protein sequence ID" value="GFF17402.1"/>
    <property type="molecule type" value="Genomic_DNA"/>
</dbReference>
<dbReference type="InterPro" id="IPR000719">
    <property type="entry name" value="Prot_kinase_dom"/>
</dbReference>
<dbReference type="PROSITE" id="PS00107">
    <property type="entry name" value="PROTEIN_KINASE_ATP"/>
    <property type="match status" value="1"/>
</dbReference>
<keyword evidence="2 9" id="KW-0723">Serine/threonine-protein kinase</keyword>
<evidence type="ECO:0000313" key="11">
    <source>
        <dbReference type="EMBL" id="GFF17402.1"/>
    </source>
</evidence>
<feature type="domain" description="Protein kinase" evidence="10">
    <location>
        <begin position="42"/>
        <end position="397"/>
    </location>
</feature>
<evidence type="ECO:0000256" key="5">
    <source>
        <dbReference type="ARBA" id="ARBA00022777"/>
    </source>
</evidence>
<dbReference type="InterPro" id="IPR008271">
    <property type="entry name" value="Ser/Thr_kinase_AS"/>
</dbReference>
<evidence type="ECO:0000313" key="12">
    <source>
        <dbReference type="Proteomes" id="UP000452235"/>
    </source>
</evidence>
<evidence type="ECO:0000256" key="9">
    <source>
        <dbReference type="RuleBase" id="RU000304"/>
    </source>
</evidence>
<evidence type="ECO:0000256" key="6">
    <source>
        <dbReference type="ARBA" id="ARBA00022840"/>
    </source>
</evidence>
<dbReference type="PROSITE" id="PS00108">
    <property type="entry name" value="PROTEIN_KINASE_ST"/>
    <property type="match status" value="1"/>
</dbReference>
<keyword evidence="3" id="KW-0808">Transferase</keyword>
<keyword evidence="4 9" id="KW-0547">Nucleotide-binding</keyword>
<gene>
    <name evidence="11" type="ORF">ATEIFO6365_0006075000</name>
</gene>
<evidence type="ECO:0000256" key="8">
    <source>
        <dbReference type="ARBA" id="ARBA00048679"/>
    </source>
</evidence>
<evidence type="ECO:0000256" key="2">
    <source>
        <dbReference type="ARBA" id="ARBA00022527"/>
    </source>
</evidence>
<evidence type="ECO:0000256" key="7">
    <source>
        <dbReference type="ARBA" id="ARBA00047899"/>
    </source>
</evidence>